<reference evidence="7 8" key="1">
    <citation type="submission" date="2019-06" db="EMBL/GenBank/DDBJ databases">
        <title>Sulfurimonas gotlandica sp. nov., a chemoautotrophic and psychrotolerant epsilonproteobacterium isolated from a pelagic redoxcline, and an emended description of the genus Sulfurimonas.</title>
        <authorList>
            <person name="Wang S."/>
            <person name="Jiang L."/>
            <person name="Shao Z."/>
        </authorList>
    </citation>
    <scope>NUCLEOTIDE SEQUENCE [LARGE SCALE GENOMIC DNA]</scope>
    <source>
        <strain evidence="7 8">S2-6</strain>
    </source>
</reference>
<feature type="transmembrane region" description="Helical" evidence="6">
    <location>
        <begin position="86"/>
        <end position="107"/>
    </location>
</feature>
<dbReference type="PANTHER" id="PTHR10010:SF46">
    <property type="entry name" value="SODIUM-DEPENDENT PHOSPHATE TRANSPORT PROTEIN 2B"/>
    <property type="match status" value="1"/>
</dbReference>
<evidence type="ECO:0000256" key="2">
    <source>
        <dbReference type="ARBA" id="ARBA00022475"/>
    </source>
</evidence>
<dbReference type="GO" id="GO:0005886">
    <property type="term" value="C:plasma membrane"/>
    <property type="evidence" value="ECO:0007669"/>
    <property type="project" value="UniProtKB-SubCell"/>
</dbReference>
<evidence type="ECO:0000313" key="7">
    <source>
        <dbReference type="EMBL" id="QOP43102.1"/>
    </source>
</evidence>
<evidence type="ECO:0000256" key="3">
    <source>
        <dbReference type="ARBA" id="ARBA00022692"/>
    </source>
</evidence>
<name>A0A7M1B355_9BACT</name>
<dbReference type="Proteomes" id="UP000593719">
    <property type="component" value="Chromosome"/>
</dbReference>
<evidence type="ECO:0000256" key="1">
    <source>
        <dbReference type="ARBA" id="ARBA00004651"/>
    </source>
</evidence>
<feature type="transmembrane region" description="Helical" evidence="6">
    <location>
        <begin position="6"/>
        <end position="24"/>
    </location>
</feature>
<dbReference type="RefSeq" id="WP_193151407.1">
    <property type="nucleotide sequence ID" value="NZ_CP041235.1"/>
</dbReference>
<comment type="subcellular location">
    <subcellularLocation>
        <location evidence="1">Cell membrane</location>
        <topology evidence="1">Multi-pass membrane protein</topology>
    </subcellularLocation>
</comment>
<accession>A0A7M1B355</accession>
<dbReference type="Pfam" id="PF02690">
    <property type="entry name" value="Na_Pi_cotrans"/>
    <property type="match status" value="2"/>
</dbReference>
<dbReference type="NCBIfam" id="NF037997">
    <property type="entry name" value="Na_Pi_symport"/>
    <property type="match status" value="1"/>
</dbReference>
<dbReference type="InterPro" id="IPR003841">
    <property type="entry name" value="Na/Pi_transpt"/>
</dbReference>
<feature type="transmembrane region" description="Helical" evidence="6">
    <location>
        <begin position="206"/>
        <end position="232"/>
    </location>
</feature>
<evidence type="ECO:0000313" key="8">
    <source>
        <dbReference type="Proteomes" id="UP000593719"/>
    </source>
</evidence>
<evidence type="ECO:0000256" key="6">
    <source>
        <dbReference type="SAM" id="Phobius"/>
    </source>
</evidence>
<evidence type="ECO:0000256" key="4">
    <source>
        <dbReference type="ARBA" id="ARBA00022989"/>
    </source>
</evidence>
<dbReference type="GO" id="GO:0044341">
    <property type="term" value="P:sodium-dependent phosphate transport"/>
    <property type="evidence" value="ECO:0007669"/>
    <property type="project" value="InterPro"/>
</dbReference>
<proteinExistence type="predicted"/>
<dbReference type="PANTHER" id="PTHR10010">
    <property type="entry name" value="SOLUTE CARRIER FAMILY 34 SODIUM PHOSPHATE , MEMBER 2-RELATED"/>
    <property type="match status" value="1"/>
</dbReference>
<feature type="transmembrane region" description="Helical" evidence="6">
    <location>
        <begin position="177"/>
        <end position="200"/>
    </location>
</feature>
<feature type="transmembrane region" description="Helical" evidence="6">
    <location>
        <begin position="136"/>
        <end position="156"/>
    </location>
</feature>
<feature type="transmembrane region" description="Helical" evidence="6">
    <location>
        <begin position="244"/>
        <end position="267"/>
    </location>
</feature>
<dbReference type="KEGG" id="ssei:FJR45_03695"/>
<keyword evidence="5 6" id="KW-0472">Membrane</keyword>
<keyword evidence="4 6" id="KW-1133">Transmembrane helix</keyword>
<evidence type="ECO:0000256" key="5">
    <source>
        <dbReference type="ARBA" id="ARBA00023136"/>
    </source>
</evidence>
<keyword evidence="2" id="KW-1003">Cell membrane</keyword>
<protein>
    <submittedName>
        <fullName evidence="7">Na/Pi cotransporter family protein</fullName>
    </submittedName>
</protein>
<gene>
    <name evidence="7" type="ORF">FJR45_03695</name>
</gene>
<keyword evidence="3 6" id="KW-0812">Transmembrane</keyword>
<keyword evidence="8" id="KW-1185">Reference proteome</keyword>
<feature type="transmembrane region" description="Helical" evidence="6">
    <location>
        <begin position="279"/>
        <end position="301"/>
    </location>
</feature>
<dbReference type="AlphaFoldDB" id="A0A7M1B355"/>
<dbReference type="EMBL" id="CP041235">
    <property type="protein sequence ID" value="QOP43102.1"/>
    <property type="molecule type" value="Genomic_DNA"/>
</dbReference>
<feature type="transmembrane region" description="Helical" evidence="6">
    <location>
        <begin position="51"/>
        <end position="74"/>
    </location>
</feature>
<dbReference type="GO" id="GO:0005436">
    <property type="term" value="F:sodium:phosphate symporter activity"/>
    <property type="evidence" value="ECO:0007669"/>
    <property type="project" value="InterPro"/>
</dbReference>
<organism evidence="7 8">
    <name type="scientific">Sulfurimonas sediminis</name>
    <dbReference type="NCBI Taxonomy" id="2590020"/>
    <lineage>
        <taxon>Bacteria</taxon>
        <taxon>Pseudomonadati</taxon>
        <taxon>Campylobacterota</taxon>
        <taxon>Epsilonproteobacteria</taxon>
        <taxon>Campylobacterales</taxon>
        <taxon>Sulfurimonadaceae</taxon>
        <taxon>Sulfurimonas</taxon>
    </lineage>
</organism>
<sequence length="544" mass="60815">MEHYKIWIEAFSGLGLFLFGMLYLEEQIKSSAGRAFKTLVQNATKTHFKSLLTGIFSTAVFQSSSVVTLMALSLVGAQLMSLQSSIAIILGSNIGTTVTAWIVAVIGFNMDIKLLSYAVIGIGGMGQVLSSDTSKWKNYFGVLVGFGLIFLGLEGMKESFSDSAQNFDMTAYQFSTPYWYALIGLALTALIQSSSASIAIAQSALYTHVIGFEAAAAFVVGTNIGTTVTALLGSIGGIADKKRVALAHLLFNVSTGVISLLFLYQLISLVNFAFPHADGVIKIAIFHTLFNILGVLLWYPFISFLTTLTQKYFHQAQDKVTKFICNVSTEVPQIAIEALKKEIEHLLKKVQEFALLAINVPPSKVLDEHMAIDKILDKYTHSFNVEFEKVYEKIRLLEGEIYRYASELSAVNNDEEYNDKLNRLIKEVNYLATAAKVIKDMLYDLDYFYNAHTKEEQQFYKNIRYQILKNIQAFNKAIQGDEDSIKEMDEIYKRIADAYRKSTLIIKDIARNHSIKSDVTTMAINDMHSVKSFSKSMYNILKLN</sequence>